<dbReference type="Proteomes" id="UP001590950">
    <property type="component" value="Unassembled WGS sequence"/>
</dbReference>
<dbReference type="Gene3D" id="3.30.160.20">
    <property type="match status" value="1"/>
</dbReference>
<keyword evidence="3 4" id="KW-0687">Ribonucleoprotein</keyword>
<evidence type="ECO:0000259" key="7">
    <source>
        <dbReference type="PROSITE" id="PS50881"/>
    </source>
</evidence>
<evidence type="ECO:0000256" key="4">
    <source>
        <dbReference type="PROSITE-ProRule" id="PRU00268"/>
    </source>
</evidence>
<dbReference type="PANTHER" id="PTHR48277:SF1">
    <property type="entry name" value="MITOCHONDRIAL RIBOSOMAL PROTEIN S5"/>
    <property type="match status" value="1"/>
</dbReference>
<evidence type="ECO:0000256" key="1">
    <source>
        <dbReference type="ARBA" id="ARBA00008945"/>
    </source>
</evidence>
<feature type="compositionally biased region" description="Basic and acidic residues" evidence="6">
    <location>
        <begin position="32"/>
        <end position="71"/>
    </location>
</feature>
<evidence type="ECO:0000256" key="3">
    <source>
        <dbReference type="ARBA" id="ARBA00023274"/>
    </source>
</evidence>
<dbReference type="Gene3D" id="3.30.230.10">
    <property type="match status" value="1"/>
</dbReference>
<evidence type="ECO:0000256" key="6">
    <source>
        <dbReference type="SAM" id="MobiDB-lite"/>
    </source>
</evidence>
<evidence type="ECO:0000313" key="9">
    <source>
        <dbReference type="Proteomes" id="UP001590950"/>
    </source>
</evidence>
<accession>A0ABR4AHZ0</accession>
<dbReference type="InterPro" id="IPR014721">
    <property type="entry name" value="Ribsml_uS5_D2-typ_fold_subgr"/>
</dbReference>
<comment type="caution">
    <text evidence="8">The sequence shown here is derived from an EMBL/GenBank/DDBJ whole genome shotgun (WGS) entry which is preliminary data.</text>
</comment>
<feature type="region of interest" description="Disordered" evidence="6">
    <location>
        <begin position="32"/>
        <end position="79"/>
    </location>
</feature>
<dbReference type="SUPFAM" id="SSF54211">
    <property type="entry name" value="Ribosomal protein S5 domain 2-like"/>
    <property type="match status" value="1"/>
</dbReference>
<proteinExistence type="inferred from homology"/>
<organism evidence="8 9">
    <name type="scientific">Stereocaulon virgatum</name>
    <dbReference type="NCBI Taxonomy" id="373712"/>
    <lineage>
        <taxon>Eukaryota</taxon>
        <taxon>Fungi</taxon>
        <taxon>Dikarya</taxon>
        <taxon>Ascomycota</taxon>
        <taxon>Pezizomycotina</taxon>
        <taxon>Lecanoromycetes</taxon>
        <taxon>OSLEUM clade</taxon>
        <taxon>Lecanoromycetidae</taxon>
        <taxon>Lecanorales</taxon>
        <taxon>Lecanorineae</taxon>
        <taxon>Stereocaulaceae</taxon>
        <taxon>Stereocaulon</taxon>
    </lineage>
</organism>
<name>A0ABR4AHZ0_9LECA</name>
<keyword evidence="9" id="KW-1185">Reference proteome</keyword>
<dbReference type="PROSITE" id="PS50881">
    <property type="entry name" value="S5_DSRBD"/>
    <property type="match status" value="1"/>
</dbReference>
<dbReference type="Pfam" id="PF03719">
    <property type="entry name" value="Ribosomal_S5_C"/>
    <property type="match status" value="1"/>
</dbReference>
<protein>
    <recommendedName>
        <fullName evidence="7">S5 DRBM domain-containing protein</fullName>
    </recommendedName>
</protein>
<gene>
    <name evidence="8" type="ORF">N7G274_002942</name>
</gene>
<dbReference type="PANTHER" id="PTHR48277">
    <property type="entry name" value="MITOCHONDRIAL RIBOSOMAL PROTEIN S5"/>
    <property type="match status" value="1"/>
</dbReference>
<dbReference type="Pfam" id="PF00333">
    <property type="entry name" value="Ribosomal_S5"/>
    <property type="match status" value="1"/>
</dbReference>
<evidence type="ECO:0000256" key="5">
    <source>
        <dbReference type="RuleBase" id="RU003823"/>
    </source>
</evidence>
<evidence type="ECO:0000313" key="8">
    <source>
        <dbReference type="EMBL" id="KAL2044237.1"/>
    </source>
</evidence>
<comment type="similarity">
    <text evidence="1 5">Belongs to the universal ribosomal protein uS5 family.</text>
</comment>
<dbReference type="EMBL" id="JBEFKJ010000009">
    <property type="protein sequence ID" value="KAL2044237.1"/>
    <property type="molecule type" value="Genomic_DNA"/>
</dbReference>
<keyword evidence="2 4" id="KW-0689">Ribosomal protein</keyword>
<dbReference type="InterPro" id="IPR000851">
    <property type="entry name" value="Ribosomal_uS5"/>
</dbReference>
<dbReference type="InterPro" id="IPR020568">
    <property type="entry name" value="Ribosomal_Su5_D2-typ_SF"/>
</dbReference>
<evidence type="ECO:0000256" key="2">
    <source>
        <dbReference type="ARBA" id="ARBA00022980"/>
    </source>
</evidence>
<feature type="domain" description="S5 DRBM" evidence="7">
    <location>
        <begin position="262"/>
        <end position="325"/>
    </location>
</feature>
<dbReference type="SUPFAM" id="SSF54768">
    <property type="entry name" value="dsRNA-binding domain-like"/>
    <property type="match status" value="1"/>
</dbReference>
<dbReference type="InterPro" id="IPR005324">
    <property type="entry name" value="Ribosomal_uS5_C"/>
</dbReference>
<reference evidence="8 9" key="1">
    <citation type="submission" date="2024-09" db="EMBL/GenBank/DDBJ databases">
        <title>Rethinking Asexuality: The Enigmatic Case of Functional Sexual Genes in Lepraria (Stereocaulaceae).</title>
        <authorList>
            <person name="Doellman M."/>
            <person name="Sun Y."/>
            <person name="Barcenas-Pena A."/>
            <person name="Lumbsch H.T."/>
            <person name="Grewe F."/>
        </authorList>
    </citation>
    <scope>NUCLEOTIDE SEQUENCE [LARGE SCALE GENOMIC DNA]</scope>
    <source>
        <strain evidence="8 9">Mercado 3170</strain>
    </source>
</reference>
<dbReference type="InterPro" id="IPR013810">
    <property type="entry name" value="Ribosomal_uS5_N"/>
</dbReference>
<sequence length="426" mass="48351">MKATLTARCLLLRRAAPSRKCAQRTFHLARPLHAEPGETDEPLKETVQNEKQGEQRRKGEKSIAKTGERGKSKQLARPLSASIKPEHFKAYTDENKDILKKWYTPAQLAAIEAGEAAVDPQDLAEQATLRDGPWAFNYIDDFAQIHPVIDKPIRAPEENYDPKLRYKTKDEIAEDFAKFIRGLPEKPTRLDYIKFRDNLRLTVGKEEAERNPRNYLSPDIPKGIPEMKKYTSNLKEGQVELDPGMKRLMRQTGYSNSEINRFRFKILVTHRVVNQTKMGKIQSEYYLCVAGNGRGMLGIGEGKSTEPMDGTLQAQYAAIRNMQPIPRYEDRTIFGNVKVKVGAVEVELMTRPPGFGVRCQAYIYEMCNCAGIQDLAARVTRSRNPMNTIKAVYQALLSQRLPDEMARGLGKKLVDVRKVYYGGNIL</sequence>